<feature type="compositionally biased region" description="Basic and acidic residues" evidence="1">
    <location>
        <begin position="403"/>
        <end position="413"/>
    </location>
</feature>
<protein>
    <submittedName>
        <fullName evidence="2">Uncharacterized protein</fullName>
    </submittedName>
</protein>
<accession>A0AA36I6Z0</accession>
<evidence type="ECO:0000313" key="3">
    <source>
        <dbReference type="Proteomes" id="UP001178507"/>
    </source>
</evidence>
<gene>
    <name evidence="2" type="ORF">EVOR1521_LOCUS9578</name>
</gene>
<dbReference type="Pfam" id="PF10300">
    <property type="entry name" value="Iml2-TPR_39"/>
    <property type="match status" value="1"/>
</dbReference>
<sequence>MPADADAAKAVDPEVEERWGKDLRAIEESIRLMLSNHLQEAEDLLAEATADVAKREFRFDAGDHDMRGCFSFVNALMSLINGLASLENNQLDIVLERVRLADDQLTADSDWPGRTVLRGLCNLVAGVVEIMQGMPSRGVWHVLRSWFWLRTLESEALTFDGHERGCVRSTALLALGVFNLFVSMLPPTAMKAAGWATGFSGGRDVALSQLRACWEEGGIQAPFAGMVLIGFCVDVSSFLGELRQERAARHHMAKEILDWGRKDYPGAFFFAGLEAGYLAAERDLEGALAKLDEIRVSVEKLPAFLFLVSVRRATFLLALFQWQAAGDAFADAVKVYQGVGRRALCPSLSLNSHLCYSRAGCKERAAEMLDTCLAYQKTSFVIVKDSRCPPGASQQGARGRASSKKEEKKKWSPLDKVSLRQAEAARRHAQDPAGDANGRG</sequence>
<comment type="caution">
    <text evidence="2">The sequence shown here is derived from an EMBL/GenBank/DDBJ whole genome shotgun (WGS) entry which is preliminary data.</text>
</comment>
<dbReference type="EMBL" id="CAUJNA010000873">
    <property type="protein sequence ID" value="CAJ1382115.1"/>
    <property type="molecule type" value="Genomic_DNA"/>
</dbReference>
<organism evidence="2 3">
    <name type="scientific">Effrenium voratum</name>
    <dbReference type="NCBI Taxonomy" id="2562239"/>
    <lineage>
        <taxon>Eukaryota</taxon>
        <taxon>Sar</taxon>
        <taxon>Alveolata</taxon>
        <taxon>Dinophyceae</taxon>
        <taxon>Suessiales</taxon>
        <taxon>Symbiodiniaceae</taxon>
        <taxon>Effrenium</taxon>
    </lineage>
</organism>
<dbReference type="AlphaFoldDB" id="A0AA36I6Z0"/>
<name>A0AA36I6Z0_9DINO</name>
<dbReference type="PANTHER" id="PTHR31859:SF1">
    <property type="entry name" value="TETRATRICOPEPTIDE REPEAT PROTEIN 39C"/>
    <property type="match status" value="1"/>
</dbReference>
<feature type="non-terminal residue" evidence="2">
    <location>
        <position position="440"/>
    </location>
</feature>
<keyword evidence="3" id="KW-1185">Reference proteome</keyword>
<evidence type="ECO:0000313" key="2">
    <source>
        <dbReference type="EMBL" id="CAJ1382115.1"/>
    </source>
</evidence>
<dbReference type="InterPro" id="IPR019412">
    <property type="entry name" value="IML2/TPR_39"/>
</dbReference>
<evidence type="ECO:0000256" key="1">
    <source>
        <dbReference type="SAM" id="MobiDB-lite"/>
    </source>
</evidence>
<proteinExistence type="predicted"/>
<reference evidence="2" key="1">
    <citation type="submission" date="2023-08" db="EMBL/GenBank/DDBJ databases">
        <authorList>
            <person name="Chen Y."/>
            <person name="Shah S."/>
            <person name="Dougan E. K."/>
            <person name="Thang M."/>
            <person name="Chan C."/>
        </authorList>
    </citation>
    <scope>NUCLEOTIDE SEQUENCE</scope>
</reference>
<feature type="region of interest" description="Disordered" evidence="1">
    <location>
        <begin position="388"/>
        <end position="440"/>
    </location>
</feature>
<dbReference type="PANTHER" id="PTHR31859">
    <property type="entry name" value="TETRATRICOPEPTIDE REPEAT PROTEIN 39 FAMILY MEMBER"/>
    <property type="match status" value="1"/>
</dbReference>
<dbReference type="Proteomes" id="UP001178507">
    <property type="component" value="Unassembled WGS sequence"/>
</dbReference>